<sequence>MSTTTMNLVGVGIAIVLISPIIIGVLLWRAHLTRKFGTPPPVPDDVRAAGDAKEWASLNQHHMPVWTSNPARFTPAAHHRLIAVVAPYSLCHHDPWELLDISDPAD</sequence>
<comment type="caution">
    <text evidence="2">The sequence shown here is derived from an EMBL/GenBank/DDBJ whole genome shotgun (WGS) entry which is preliminary data.</text>
</comment>
<reference evidence="2" key="1">
    <citation type="submission" date="2020-04" db="EMBL/GenBank/DDBJ databases">
        <title>Deep metagenomics examines the oral microbiome during advanced dental caries in children, revealing novel taxa and co-occurrences with host molecules.</title>
        <authorList>
            <person name="Baker J.L."/>
            <person name="Morton J.T."/>
            <person name="Dinis M."/>
            <person name="Alvarez R."/>
            <person name="Tran N.C."/>
            <person name="Knight R."/>
            <person name="Edlund A."/>
        </authorList>
    </citation>
    <scope>NUCLEOTIDE SEQUENCE</scope>
    <source>
        <strain evidence="2">JCVI_32_bin.64</strain>
    </source>
</reference>
<gene>
    <name evidence="2" type="ORF">HXK03_08630</name>
</gene>
<organism evidence="2 3">
    <name type="scientific">Schaalia georgiae</name>
    <dbReference type="NCBI Taxonomy" id="52768"/>
    <lineage>
        <taxon>Bacteria</taxon>
        <taxon>Bacillati</taxon>
        <taxon>Actinomycetota</taxon>
        <taxon>Actinomycetes</taxon>
        <taxon>Actinomycetales</taxon>
        <taxon>Actinomycetaceae</taxon>
        <taxon>Schaalia</taxon>
    </lineage>
</organism>
<dbReference type="EMBL" id="JABZFZ010000571">
    <property type="protein sequence ID" value="MBF0940917.1"/>
    <property type="molecule type" value="Genomic_DNA"/>
</dbReference>
<proteinExistence type="predicted"/>
<feature type="transmembrane region" description="Helical" evidence="1">
    <location>
        <begin position="6"/>
        <end position="28"/>
    </location>
</feature>
<name>A0A929N0M8_9ACTO</name>
<keyword evidence="1" id="KW-0472">Membrane</keyword>
<protein>
    <submittedName>
        <fullName evidence="2">Uncharacterized protein</fullName>
    </submittedName>
</protein>
<keyword evidence="1" id="KW-1133">Transmembrane helix</keyword>
<evidence type="ECO:0000256" key="1">
    <source>
        <dbReference type="SAM" id="Phobius"/>
    </source>
</evidence>
<feature type="non-terminal residue" evidence="2">
    <location>
        <position position="106"/>
    </location>
</feature>
<keyword evidence="1" id="KW-0812">Transmembrane</keyword>
<evidence type="ECO:0000313" key="3">
    <source>
        <dbReference type="Proteomes" id="UP000718630"/>
    </source>
</evidence>
<accession>A0A929N0M8</accession>
<dbReference type="AlphaFoldDB" id="A0A929N0M8"/>
<dbReference type="Proteomes" id="UP000718630">
    <property type="component" value="Unassembled WGS sequence"/>
</dbReference>
<evidence type="ECO:0000313" key="2">
    <source>
        <dbReference type="EMBL" id="MBF0940917.1"/>
    </source>
</evidence>